<dbReference type="AlphaFoldDB" id="A0A1A8TW58"/>
<dbReference type="EMBL" id="FLOB01000021">
    <property type="protein sequence ID" value="SBS37733.1"/>
    <property type="molecule type" value="Genomic_DNA"/>
</dbReference>
<name>A0A1A8TW58_9GAMM</name>
<proteinExistence type="predicted"/>
<dbReference type="Gene3D" id="3.60.130.10">
    <property type="entry name" value="Clavaminate synthase-like"/>
    <property type="match status" value="1"/>
</dbReference>
<keyword evidence="4" id="KW-0223">Dioxygenase</keyword>
<feature type="domain" description="TauD/TfdA-like" evidence="3">
    <location>
        <begin position="34"/>
        <end position="321"/>
    </location>
</feature>
<dbReference type="PANTHER" id="PTHR10696:SF21">
    <property type="entry name" value="TAUD_TFDA-LIKE DOMAIN-CONTAINING PROTEIN"/>
    <property type="match status" value="1"/>
</dbReference>
<dbReference type="OrthoDB" id="9803968at2"/>
<evidence type="ECO:0000259" key="3">
    <source>
        <dbReference type="Pfam" id="PF02668"/>
    </source>
</evidence>
<sequence>MSVVISKLAEQKQVNGLDFPLLVTPPNHDVQKDEPSFLDWVSENKAELHDLLIKHGAILFRGFPVDSSQSFEDMLNQTDYENMPYVGGAAPREKVTASRIVTANESPASETIPFHHEMAQVPTPPGYIFFYCETPANKGGATSLLHSGEICQKFFEIDEDFAQKIAEQGVRYIRVMPDQTDNNSAIGRSWKETFNVKTREQAEEKMREAGMSWEWLENGNLKTETAILKAIRFDEETQQKVFFNSIVAVYTGWNDARNEGKKAVSTANGDVMEEAVLQQLMTEMDESCVNFKWQAGDVLWVNNHTVLHARQPFEGERRILVSIACK</sequence>
<keyword evidence="5" id="KW-1185">Reference proteome</keyword>
<dbReference type="InterPro" id="IPR050411">
    <property type="entry name" value="AlphaKG_dependent_hydroxylases"/>
</dbReference>
<gene>
    <name evidence="4" type="ORF">MSP8886_04243</name>
</gene>
<organism evidence="4 5">
    <name type="scientific">Marinomonas spartinae</name>
    <dbReference type="NCBI Taxonomy" id="1792290"/>
    <lineage>
        <taxon>Bacteria</taxon>
        <taxon>Pseudomonadati</taxon>
        <taxon>Pseudomonadota</taxon>
        <taxon>Gammaproteobacteria</taxon>
        <taxon>Oceanospirillales</taxon>
        <taxon>Oceanospirillaceae</taxon>
        <taxon>Marinomonas</taxon>
    </lineage>
</organism>
<protein>
    <submittedName>
        <fullName evidence="4">Taurine catabolism dioxygenase TauD, TfdA family</fullName>
    </submittedName>
</protein>
<dbReference type="RefSeq" id="WP_067020824.1">
    <property type="nucleotide sequence ID" value="NZ_FLOB01000021.1"/>
</dbReference>
<dbReference type="STRING" id="1792290.MSP8886_04243"/>
<dbReference type="Proteomes" id="UP000092544">
    <property type="component" value="Unassembled WGS sequence"/>
</dbReference>
<evidence type="ECO:0000313" key="4">
    <source>
        <dbReference type="EMBL" id="SBS37733.1"/>
    </source>
</evidence>
<keyword evidence="2" id="KW-0560">Oxidoreductase</keyword>
<dbReference type="InterPro" id="IPR042098">
    <property type="entry name" value="TauD-like_sf"/>
</dbReference>
<dbReference type="PANTHER" id="PTHR10696">
    <property type="entry name" value="GAMMA-BUTYROBETAINE HYDROXYLASE-RELATED"/>
    <property type="match status" value="1"/>
</dbReference>
<dbReference type="InterPro" id="IPR003819">
    <property type="entry name" value="TauD/TfdA-like"/>
</dbReference>
<reference evidence="4 5" key="1">
    <citation type="submission" date="2016-06" db="EMBL/GenBank/DDBJ databases">
        <authorList>
            <person name="Kjaerup R.B."/>
            <person name="Dalgaard T.S."/>
            <person name="Juul-Madsen H.R."/>
        </authorList>
    </citation>
    <scope>NUCLEOTIDE SEQUENCE [LARGE SCALE GENOMIC DNA]</scope>
    <source>
        <strain evidence="4 5">CECT 8886</strain>
    </source>
</reference>
<accession>A0A1A8TW58</accession>
<evidence type="ECO:0000313" key="5">
    <source>
        <dbReference type="Proteomes" id="UP000092544"/>
    </source>
</evidence>
<dbReference type="GO" id="GO:0016706">
    <property type="term" value="F:2-oxoglutarate-dependent dioxygenase activity"/>
    <property type="evidence" value="ECO:0007669"/>
    <property type="project" value="UniProtKB-ARBA"/>
</dbReference>
<evidence type="ECO:0000256" key="1">
    <source>
        <dbReference type="ARBA" id="ARBA00001954"/>
    </source>
</evidence>
<evidence type="ECO:0000256" key="2">
    <source>
        <dbReference type="ARBA" id="ARBA00023002"/>
    </source>
</evidence>
<dbReference type="SUPFAM" id="SSF51197">
    <property type="entry name" value="Clavaminate synthase-like"/>
    <property type="match status" value="1"/>
</dbReference>
<comment type="cofactor">
    <cofactor evidence="1">
        <name>Fe(2+)</name>
        <dbReference type="ChEBI" id="CHEBI:29033"/>
    </cofactor>
</comment>
<dbReference type="Pfam" id="PF02668">
    <property type="entry name" value="TauD"/>
    <property type="match status" value="1"/>
</dbReference>